<dbReference type="InterPro" id="IPR013783">
    <property type="entry name" value="Ig-like_fold"/>
</dbReference>
<name>A9WFK6_CHLAA</name>
<dbReference type="SUPFAM" id="SSF49265">
    <property type="entry name" value="Fibronectin type III"/>
    <property type="match status" value="2"/>
</dbReference>
<dbReference type="CDD" id="cd02857">
    <property type="entry name" value="E_set_CDase_PDE_N"/>
    <property type="match status" value="1"/>
</dbReference>
<dbReference type="InterPro" id="IPR054409">
    <property type="entry name" value="X25_BaPul-like"/>
</dbReference>
<evidence type="ECO:0000256" key="4">
    <source>
        <dbReference type="ARBA" id="ARBA00022837"/>
    </source>
</evidence>
<dbReference type="SUPFAM" id="SSF49452">
    <property type="entry name" value="Starch-binding domain-like"/>
    <property type="match status" value="1"/>
</dbReference>
<dbReference type="InParanoid" id="A9WFK6"/>
<dbReference type="Gene3D" id="2.60.40.10">
    <property type="entry name" value="Immunoglobulins"/>
    <property type="match status" value="6"/>
</dbReference>
<dbReference type="GO" id="GO:0004553">
    <property type="term" value="F:hydrolase activity, hydrolyzing O-glycosyl compounds"/>
    <property type="evidence" value="ECO:0007669"/>
    <property type="project" value="InterPro"/>
</dbReference>
<dbReference type="PANTHER" id="PTHR10357">
    <property type="entry name" value="ALPHA-AMYLASE FAMILY MEMBER"/>
    <property type="match status" value="1"/>
</dbReference>
<evidence type="ECO:0000256" key="6">
    <source>
        <dbReference type="SAM" id="SignalP"/>
    </source>
</evidence>
<evidence type="ECO:0000259" key="8">
    <source>
        <dbReference type="PROSITE" id="PS51166"/>
    </source>
</evidence>
<dbReference type="InterPro" id="IPR031319">
    <property type="entry name" value="A-amylase_C"/>
</dbReference>
<keyword evidence="2" id="KW-0479">Metal-binding</keyword>
<dbReference type="InterPro" id="IPR014756">
    <property type="entry name" value="Ig_E-set"/>
</dbReference>
<dbReference type="GO" id="GO:0046872">
    <property type="term" value="F:metal ion binding"/>
    <property type="evidence" value="ECO:0007669"/>
    <property type="project" value="UniProtKB-KW"/>
</dbReference>
<dbReference type="Gene3D" id="3.20.20.80">
    <property type="entry name" value="Glycosidases"/>
    <property type="match status" value="1"/>
</dbReference>
<dbReference type="GO" id="GO:0005975">
    <property type="term" value="P:carbohydrate metabolic process"/>
    <property type="evidence" value="ECO:0007669"/>
    <property type="project" value="InterPro"/>
</dbReference>
<dbReference type="InterPro" id="IPR013780">
    <property type="entry name" value="Glyco_hydro_b"/>
</dbReference>
<dbReference type="InterPro" id="IPR003961">
    <property type="entry name" value="FN3_dom"/>
</dbReference>
<feature type="domain" description="Fibronectin type-III" evidence="7">
    <location>
        <begin position="946"/>
        <end position="1037"/>
    </location>
</feature>
<organism evidence="9 10">
    <name type="scientific">Chloroflexus aurantiacus (strain ATCC 29366 / DSM 635 / J-10-fl)</name>
    <dbReference type="NCBI Taxonomy" id="324602"/>
    <lineage>
        <taxon>Bacteria</taxon>
        <taxon>Bacillati</taxon>
        <taxon>Chloroflexota</taxon>
        <taxon>Chloroflexia</taxon>
        <taxon>Chloroflexales</taxon>
        <taxon>Chloroflexineae</taxon>
        <taxon>Chloroflexaceae</taxon>
        <taxon>Chloroflexus</taxon>
    </lineage>
</organism>
<dbReference type="GO" id="GO:2001070">
    <property type="term" value="F:starch binding"/>
    <property type="evidence" value="ECO:0007669"/>
    <property type="project" value="InterPro"/>
</dbReference>
<evidence type="ECO:0000256" key="3">
    <source>
        <dbReference type="ARBA" id="ARBA00022801"/>
    </source>
</evidence>
<keyword evidence="6" id="KW-0732">Signal</keyword>
<reference evidence="10" key="1">
    <citation type="journal article" date="2011" name="BMC Genomics">
        <title>Complete genome sequence of the filamentous anoxygenic phototrophic bacterium Chloroflexus aurantiacus.</title>
        <authorList>
            <person name="Tang K.H."/>
            <person name="Barry K."/>
            <person name="Chertkov O."/>
            <person name="Dalin E."/>
            <person name="Han C.S."/>
            <person name="Hauser L.J."/>
            <person name="Honchak B.M."/>
            <person name="Karbach L.E."/>
            <person name="Land M.L."/>
            <person name="Lapidus A."/>
            <person name="Larimer F.W."/>
            <person name="Mikhailova N."/>
            <person name="Pitluck S."/>
            <person name="Pierson B.K."/>
            <person name="Blankenship R.E."/>
        </authorList>
    </citation>
    <scope>NUCLEOTIDE SEQUENCE [LARGE SCALE GENOMIC DNA]</scope>
    <source>
        <strain evidence="10">ATCC 29366 / DSM 635 / J-10-fl</strain>
    </source>
</reference>
<keyword evidence="10" id="KW-1185">Reference proteome</keyword>
<dbReference type="CDD" id="cd00063">
    <property type="entry name" value="FN3"/>
    <property type="match status" value="1"/>
</dbReference>
<dbReference type="SMART" id="SM01065">
    <property type="entry name" value="CBM_2"/>
    <property type="match status" value="1"/>
</dbReference>
<comment type="cofactor">
    <cofactor evidence="1">
        <name>Ca(2+)</name>
        <dbReference type="ChEBI" id="CHEBI:29108"/>
    </cofactor>
</comment>
<feature type="domain" description="Fibronectin type-III" evidence="7">
    <location>
        <begin position="1174"/>
        <end position="1261"/>
    </location>
</feature>
<dbReference type="Proteomes" id="UP000002008">
    <property type="component" value="Chromosome"/>
</dbReference>
<dbReference type="Gene3D" id="2.60.40.1180">
    <property type="entry name" value="Golgi alpha-mannosidase II"/>
    <property type="match status" value="1"/>
</dbReference>
<dbReference type="InterPro" id="IPR045857">
    <property type="entry name" value="O16G_dom_2"/>
</dbReference>
<dbReference type="eggNOG" id="COG0366">
    <property type="taxonomic scope" value="Bacteria"/>
</dbReference>
<dbReference type="SMART" id="SM00060">
    <property type="entry name" value="FN3"/>
    <property type="match status" value="2"/>
</dbReference>
<dbReference type="STRING" id="324602.Caur_0705"/>
<sequence length="1379" mass="150968">MFLRLMHLILAIGVLFGATIAPLSSVAFADHTPLPASVNLAGDLQSEATGGACGDWDPGCAAAAFSAQGNGVYLFVSQTIPAGSYEYKIAMGSWAENYGANFQQNGPNIPVTLGSAQSVRFYYDHKTHYIADSVRNTIYTVPGNFNDEIGCSGDWQPDCLRTFMSDVDGDGVFTFATDAIPPGNYEFKIATNESWANPNYGAFGNNVPFTVTGPATVIFSFNTATTYVGVEVRSALPQPDNNVEWDGVYHNSRDPLYRTPGGAVPAGTPVTIRLRTFHNDVTAVTLRVYDVNAGAQRFIPMSVVAANTDCYGDYGPRRCDFWAATLNEAQPNNLWYRFIVTDGSDTDYYADNTAALDGGSGRMTDDVVDFSYALMFYDPAFTSPNWARTAVIYQIFPDRFRNGDPHNDPQDGDIRYDDPVITLGWGELPEGYCRHYADATTNCPWRFDTTPPAWSPTIEGPRGRDYYGGDLAGVIEQLDYLQQLGITTIYFNPIFAAGSNHRYDTRDYYRIDPYLGNNGTFAHLVQEARRRGMRVILDSVFNHMSSDSPFFDRYSHYTTLGACESLASPYRTWFNFRTNNVPCTSDDYVGWFGFDSIPEINKSNPDVQSYFLTGANSVTRFWLRRGAAGWRLDVMGDASFPAGYWETFRTVVRQTKRDGLIIGELWQKDSTLLRHLRGQTADTTMNYRLRDAVIGLLLPGGTFDSKGFGDSGRVISPSEFLSRLASIREDYPDAAYYTLMNLLGSHDTERILWTLTPGQETRADKEFNAANLAEGKRRVQLASLIQFTVPGAPTVYYGDEVGVTGDDDPDDRRTYPWPDQGGTPDTNLLNHYRSLTELRNRYPVLAKGDFTPLLADDAAGVVAYGRKYRNKAALVLINRSSTTQTITVPVQGFLPNGVELCALFTVGNQLDETVQVVNGSIQITLNPLSGTVLISEPGADLTPPAAPTNLQVTEEGDRSVSLSWQRPSGGAQAYNIYRSPVSGGGWVKVNTAPVSGLSFTDTTVENGRTYYFVVRALDAVGNEGPASAEVSALPHYRIGWANLQWPPAISHTVSAINTTPDIYGQVWIDGVTSQPGATPGLRAQVGYGPQGSDPRGSNWVWVEATFNVDAGNNDEFKAQLQPETVGTFDYVFRYSTTNGRDWLYADSSGPFSGLPPQPGVLTVLSSGDTTPPAVPTGLQVISASPAGIVLSWNAVGDAYAYEVRRIDGNGNELIFARTTATTFTDTGVMQGATYTYDVRSLDISFNRSAFSAPVTATAELRTVTLVMNVTVPTPVEDAIGRSVYIAGFLDRLDGGLPQWNPGGVVMTQVSATQWTITFTGREGTQLEYKYTLGSWDYVEKGATCEELANRQLTLTYGTSGVQTVNDTVLNWRNVDPCGN</sequence>
<dbReference type="SMART" id="SM00642">
    <property type="entry name" value="Aamy"/>
    <property type="match status" value="1"/>
</dbReference>
<dbReference type="eggNOG" id="COG4733">
    <property type="taxonomic scope" value="Bacteria"/>
</dbReference>
<dbReference type="KEGG" id="cau:Caur_0705"/>
<dbReference type="EnsemblBacteria" id="ABY33944">
    <property type="protein sequence ID" value="ABY33944"/>
    <property type="gene ID" value="Caur_0705"/>
</dbReference>
<dbReference type="InterPro" id="IPR013784">
    <property type="entry name" value="Carb-bd-like_fold"/>
</dbReference>
<dbReference type="CDD" id="cd11338">
    <property type="entry name" value="AmyAc_CMD"/>
    <property type="match status" value="1"/>
</dbReference>
<accession>A9WFK6</accession>
<evidence type="ECO:0000313" key="9">
    <source>
        <dbReference type="EMBL" id="ABY33944.1"/>
    </source>
</evidence>
<dbReference type="HOGENOM" id="CLU_002894_0_0_0"/>
<dbReference type="Gene3D" id="3.90.400.10">
    <property type="entry name" value="Oligo-1,6-glucosidase, Domain 2"/>
    <property type="match status" value="1"/>
</dbReference>
<keyword evidence="3" id="KW-0378">Hydrolase</keyword>
<dbReference type="SMART" id="SM00632">
    <property type="entry name" value="Aamy_C"/>
    <property type="match status" value="1"/>
</dbReference>
<evidence type="ECO:0000313" key="10">
    <source>
        <dbReference type="Proteomes" id="UP000002008"/>
    </source>
</evidence>
<protein>
    <submittedName>
        <fullName evidence="9">Alpha amylase catalytic region</fullName>
    </submittedName>
</protein>
<dbReference type="InterPro" id="IPR004185">
    <property type="entry name" value="Glyco_hydro_13_lg-like_dom"/>
</dbReference>
<dbReference type="Pfam" id="PF00128">
    <property type="entry name" value="Alpha-amylase"/>
    <property type="match status" value="1"/>
</dbReference>
<dbReference type="PROSITE" id="PS50853">
    <property type="entry name" value="FN3"/>
    <property type="match status" value="2"/>
</dbReference>
<evidence type="ECO:0000259" key="7">
    <source>
        <dbReference type="PROSITE" id="PS50853"/>
    </source>
</evidence>
<feature type="signal peptide" evidence="6">
    <location>
        <begin position="1"/>
        <end position="29"/>
    </location>
</feature>
<evidence type="ECO:0000256" key="1">
    <source>
        <dbReference type="ARBA" id="ARBA00001913"/>
    </source>
</evidence>
<keyword evidence="5" id="KW-0326">Glycosidase</keyword>
<proteinExistence type="predicted"/>
<dbReference type="EMBL" id="CP000909">
    <property type="protein sequence ID" value="ABY33944.1"/>
    <property type="molecule type" value="Genomic_DNA"/>
</dbReference>
<dbReference type="PANTHER" id="PTHR10357:SF210">
    <property type="entry name" value="MALTODEXTRIN GLUCOSIDASE"/>
    <property type="match status" value="1"/>
</dbReference>
<dbReference type="CAZy" id="GH13">
    <property type="family name" value="Glycoside Hydrolase Family 13"/>
</dbReference>
<dbReference type="InterPro" id="IPR036116">
    <property type="entry name" value="FN3_sf"/>
</dbReference>
<dbReference type="SUPFAM" id="SSF51445">
    <property type="entry name" value="(Trans)glycosidases"/>
    <property type="match status" value="1"/>
</dbReference>
<feature type="domain" description="CBM20" evidence="8">
    <location>
        <begin position="1255"/>
        <end position="1373"/>
    </location>
</feature>
<dbReference type="InterPro" id="IPR002044">
    <property type="entry name" value="CBM20"/>
</dbReference>
<dbReference type="SUPFAM" id="SSF51011">
    <property type="entry name" value="Glycosyl hydrolase domain"/>
    <property type="match status" value="1"/>
</dbReference>
<dbReference type="PATRIC" id="fig|324602.8.peg.801"/>
<dbReference type="CAZy" id="CBM34">
    <property type="family name" value="Carbohydrate-Binding Module Family 34"/>
</dbReference>
<dbReference type="PROSITE" id="PS51166">
    <property type="entry name" value="CBM20"/>
    <property type="match status" value="1"/>
</dbReference>
<dbReference type="CDD" id="cd12962">
    <property type="entry name" value="X25_BaPul_like"/>
    <property type="match status" value="2"/>
</dbReference>
<evidence type="ECO:0000256" key="5">
    <source>
        <dbReference type="ARBA" id="ARBA00023295"/>
    </source>
</evidence>
<dbReference type="InterPro" id="IPR017853">
    <property type="entry name" value="GH"/>
</dbReference>
<gene>
    <name evidence="9" type="ordered locus">Caur_0705</name>
</gene>
<evidence type="ECO:0000256" key="2">
    <source>
        <dbReference type="ARBA" id="ARBA00022723"/>
    </source>
</evidence>
<dbReference type="InterPro" id="IPR006047">
    <property type="entry name" value="GH13_cat_dom"/>
</dbReference>
<dbReference type="CAZy" id="CBM20">
    <property type="family name" value="Carbohydrate-Binding Module Family 20"/>
</dbReference>
<keyword evidence="4" id="KW-0106">Calcium</keyword>
<feature type="chain" id="PRO_5002746227" evidence="6">
    <location>
        <begin position="30"/>
        <end position="1379"/>
    </location>
</feature>
<dbReference type="Pfam" id="PF00041">
    <property type="entry name" value="fn3"/>
    <property type="match status" value="1"/>
</dbReference>
<dbReference type="SUPFAM" id="SSF81296">
    <property type="entry name" value="E set domains"/>
    <property type="match status" value="1"/>
</dbReference>
<dbReference type="Pfam" id="PF22058">
    <property type="entry name" value="X25_BaPul_like"/>
    <property type="match status" value="2"/>
</dbReference>